<gene>
    <name evidence="2" type="ORF">LCMAC201_00240</name>
</gene>
<reference evidence="2" key="1">
    <citation type="journal article" date="2019" name="MBio">
        <title>Virus Genomes from Deep Sea Sediments Expand the Ocean Megavirome and Support Independent Origins of Viral Gigantism.</title>
        <authorList>
            <person name="Backstrom D."/>
            <person name="Yutin N."/>
            <person name="Jorgensen S.L."/>
            <person name="Dharamshi J."/>
            <person name="Homa F."/>
            <person name="Zaremba-Niedwiedzka K."/>
            <person name="Spang A."/>
            <person name="Wolf Y.I."/>
            <person name="Koonin E.V."/>
            <person name="Ettema T.J."/>
        </authorList>
    </citation>
    <scope>NUCLEOTIDE SEQUENCE</scope>
</reference>
<name>A0A481YVD1_9VIRU</name>
<organism evidence="2">
    <name type="scientific">Marseillevirus LCMAC201</name>
    <dbReference type="NCBI Taxonomy" id="2506605"/>
    <lineage>
        <taxon>Viruses</taxon>
        <taxon>Varidnaviria</taxon>
        <taxon>Bamfordvirae</taxon>
        <taxon>Nucleocytoviricota</taxon>
        <taxon>Megaviricetes</taxon>
        <taxon>Pimascovirales</taxon>
        <taxon>Pimascovirales incertae sedis</taxon>
        <taxon>Marseilleviridae</taxon>
    </lineage>
</organism>
<accession>A0A481YVD1</accession>
<evidence type="ECO:0000256" key="1">
    <source>
        <dbReference type="SAM" id="MobiDB-lite"/>
    </source>
</evidence>
<evidence type="ECO:0000313" key="2">
    <source>
        <dbReference type="EMBL" id="QBK87122.1"/>
    </source>
</evidence>
<proteinExistence type="predicted"/>
<dbReference type="EMBL" id="MK500344">
    <property type="protein sequence ID" value="QBK87122.1"/>
    <property type="molecule type" value="Genomic_DNA"/>
</dbReference>
<feature type="region of interest" description="Disordered" evidence="1">
    <location>
        <begin position="71"/>
        <end position="93"/>
    </location>
</feature>
<protein>
    <submittedName>
        <fullName evidence="2">Uncharacterized protein</fullName>
    </submittedName>
</protein>
<sequence length="93" mass="10530">MNIVDKLIAEGWYLTIVDQDHHNTTRYYILPPDDRKKWGAKWTQVPYGSLVILLPHYYNDAAIRNSVGVPTDAPASSSAGMGMPSRFGKRTMY</sequence>